<organism evidence="4">
    <name type="scientific">mine drainage metagenome</name>
    <dbReference type="NCBI Taxonomy" id="410659"/>
    <lineage>
        <taxon>unclassified sequences</taxon>
        <taxon>metagenomes</taxon>
        <taxon>ecological metagenomes</taxon>
    </lineage>
</organism>
<evidence type="ECO:0000256" key="1">
    <source>
        <dbReference type="ARBA" id="ARBA00023125"/>
    </source>
</evidence>
<dbReference type="NCBIfam" id="TIGR01766">
    <property type="entry name" value="IS200/IS605 family accessory protein TnpB-like domain"/>
    <property type="match status" value="1"/>
</dbReference>
<reference evidence="4" key="1">
    <citation type="submission" date="2013-08" db="EMBL/GenBank/DDBJ databases">
        <authorList>
            <person name="Mendez C."/>
            <person name="Richter M."/>
            <person name="Ferrer M."/>
            <person name="Sanchez J."/>
        </authorList>
    </citation>
    <scope>NUCLEOTIDE SEQUENCE</scope>
</reference>
<dbReference type="InterPro" id="IPR010095">
    <property type="entry name" value="Cas12f1-like_TNB"/>
</dbReference>
<keyword evidence="1" id="KW-0238">DNA-binding</keyword>
<protein>
    <submittedName>
        <fullName evidence="4">Protein containing Transposase, IS605 OrfB</fullName>
    </submittedName>
</protein>
<feature type="non-terminal residue" evidence="4">
    <location>
        <position position="1"/>
    </location>
</feature>
<sequence length="230" mass="26242">RTVDVTAVDTGKKEITGVKTGKTGDIVKIQNDFSRRRQKIQKHVRNPKKRNKILKKTKGRQRNRVKDAMHKMSTHMVDEHPDATFVLEDLKGIRKNGGNKGKKFKTYLNRWPYSEFQKMVEYKSSKKTVYVNPRGTSSECPVCDGKVKHPTWKISRCDNCDRDYDRDRLASLAITLRGFDLCGDPFPVSASASWQLVKDEYLYMRNLSGIPGSGLTETAYAANENHANNT</sequence>
<name>T1AEN0_9ZZZZ</name>
<accession>T1AEN0</accession>
<dbReference type="EMBL" id="AUZZ01003936">
    <property type="protein sequence ID" value="EQD55562.1"/>
    <property type="molecule type" value="Genomic_DNA"/>
</dbReference>
<gene>
    <name evidence="4" type="ORF">B2A_05654</name>
</gene>
<dbReference type="Pfam" id="PF07282">
    <property type="entry name" value="Cas12f1-like_TNB"/>
    <property type="match status" value="1"/>
</dbReference>
<comment type="caution">
    <text evidence="4">The sequence shown here is derived from an EMBL/GenBank/DDBJ whole genome shotgun (WGS) entry which is preliminary data.</text>
</comment>
<reference evidence="4" key="2">
    <citation type="journal article" date="2014" name="ISME J.">
        <title>Microbial stratification in low pH oxic and suboxic macroscopic growths along an acid mine drainage.</title>
        <authorList>
            <person name="Mendez-Garcia C."/>
            <person name="Mesa V."/>
            <person name="Sprenger R.R."/>
            <person name="Richter M."/>
            <person name="Diez M.S."/>
            <person name="Solano J."/>
            <person name="Bargiela R."/>
            <person name="Golyshina O.V."/>
            <person name="Manteca A."/>
            <person name="Ramos J.L."/>
            <person name="Gallego J.R."/>
            <person name="Llorente I."/>
            <person name="Martins Dos Santos V.A."/>
            <person name="Jensen O.N."/>
            <person name="Pelaez A.I."/>
            <person name="Sanchez J."/>
            <person name="Ferrer M."/>
        </authorList>
    </citation>
    <scope>NUCLEOTIDE SEQUENCE</scope>
</reference>
<feature type="compositionally biased region" description="Basic residues" evidence="2">
    <location>
        <begin position="38"/>
        <end position="63"/>
    </location>
</feature>
<dbReference type="AlphaFoldDB" id="T1AEN0"/>
<evidence type="ECO:0000259" key="3">
    <source>
        <dbReference type="Pfam" id="PF07282"/>
    </source>
</evidence>
<feature type="domain" description="Cas12f1-like TNB" evidence="3">
    <location>
        <begin position="113"/>
        <end position="174"/>
    </location>
</feature>
<evidence type="ECO:0000256" key="2">
    <source>
        <dbReference type="SAM" id="MobiDB-lite"/>
    </source>
</evidence>
<dbReference type="GO" id="GO:0003677">
    <property type="term" value="F:DNA binding"/>
    <property type="evidence" value="ECO:0007669"/>
    <property type="project" value="UniProtKB-KW"/>
</dbReference>
<proteinExistence type="predicted"/>
<feature type="region of interest" description="Disordered" evidence="2">
    <location>
        <begin position="38"/>
        <end position="65"/>
    </location>
</feature>
<evidence type="ECO:0000313" key="4">
    <source>
        <dbReference type="EMBL" id="EQD55562.1"/>
    </source>
</evidence>